<keyword evidence="2" id="KW-1185">Reference proteome</keyword>
<dbReference type="OMA" id="TKNRYED"/>
<name>L2GUL0_VAVCU</name>
<reference evidence="2" key="1">
    <citation type="submission" date="2011-03" db="EMBL/GenBank/DDBJ databases">
        <title>The genome sequence of Vavraia culicis strain floridensis.</title>
        <authorList>
            <consortium name="The Broad Institute Genome Sequencing Platform"/>
            <person name="Cuomo C."/>
            <person name="Becnel J."/>
            <person name="Sanscrainte N."/>
            <person name="Young S.K."/>
            <person name="Zeng Q."/>
            <person name="Gargeya S."/>
            <person name="Fitzgerald M."/>
            <person name="Haas B."/>
            <person name="Abouelleil A."/>
            <person name="Alvarado L."/>
            <person name="Arachchi H.M."/>
            <person name="Berlin A."/>
            <person name="Chapman S.B."/>
            <person name="Gearin G."/>
            <person name="Goldberg J."/>
            <person name="Griggs A."/>
            <person name="Gujja S."/>
            <person name="Hansen M."/>
            <person name="Heiman D."/>
            <person name="Howarth C."/>
            <person name="Larimer J."/>
            <person name="Lui A."/>
            <person name="MacDonald P.J.P."/>
            <person name="McCowen C."/>
            <person name="Montmayeur A."/>
            <person name="Murphy C."/>
            <person name="Neiman D."/>
            <person name="Pearson M."/>
            <person name="Priest M."/>
            <person name="Roberts A."/>
            <person name="Saif S."/>
            <person name="Shea T."/>
            <person name="Sisk P."/>
            <person name="Stolte C."/>
            <person name="Sykes S."/>
            <person name="Wortman J."/>
            <person name="Nusbaum C."/>
            <person name="Birren B."/>
        </authorList>
    </citation>
    <scope>NUCLEOTIDE SEQUENCE [LARGE SCALE GENOMIC DNA]</scope>
    <source>
        <strain evidence="2">floridensis</strain>
    </source>
</reference>
<dbReference type="OrthoDB" id="10310782at2759"/>
<dbReference type="EMBL" id="GL877419">
    <property type="protein sequence ID" value="ELA47351.1"/>
    <property type="molecule type" value="Genomic_DNA"/>
</dbReference>
<gene>
    <name evidence="1" type="ORF">VCUG_01120</name>
</gene>
<accession>L2GUL0</accession>
<sequence>MEFIGDDHEQQNVVKIGQKEQSGKTTIQDSLNGKVQNINTQNPNVNKQNELEVSYDEFNIFLQDFFGDITKDAFEEIVSFPVINVEDININLYKSKCIYLSQNEIDIDDLLVSALLSENNEESFVTKNRYEDDILFKPIRESETVASEFFEKYKSFCEKIDLRNINIQEEDKIMSVLKKQISINNSRRKVLSSILEKKLEVLSILKFLREIDRKIEKVAFKRIKNKRKKKSEDNIQQLLELIVERNQFYDAFRDEIETALEVLSVSQNVFADENTDITSFGFMPKDFFFDS</sequence>
<dbReference type="GeneID" id="19879001"/>
<proteinExistence type="predicted"/>
<dbReference type="VEuPathDB" id="MicrosporidiaDB:VCUG_01120"/>
<protein>
    <submittedName>
        <fullName evidence="1">Uncharacterized protein</fullName>
    </submittedName>
</protein>
<dbReference type="RefSeq" id="XP_008074143.1">
    <property type="nucleotide sequence ID" value="XM_008075952.1"/>
</dbReference>
<dbReference type="AlphaFoldDB" id="L2GUL0"/>
<evidence type="ECO:0000313" key="2">
    <source>
        <dbReference type="Proteomes" id="UP000011081"/>
    </source>
</evidence>
<evidence type="ECO:0000313" key="1">
    <source>
        <dbReference type="EMBL" id="ELA47351.1"/>
    </source>
</evidence>
<dbReference type="HOGENOM" id="CLU_957123_0_0_1"/>
<organism evidence="1 2">
    <name type="scientific">Vavraia culicis (isolate floridensis)</name>
    <name type="common">Microsporidian parasite</name>
    <dbReference type="NCBI Taxonomy" id="948595"/>
    <lineage>
        <taxon>Eukaryota</taxon>
        <taxon>Fungi</taxon>
        <taxon>Fungi incertae sedis</taxon>
        <taxon>Microsporidia</taxon>
        <taxon>Pleistophoridae</taxon>
        <taxon>Vavraia</taxon>
    </lineage>
</organism>
<dbReference type="Proteomes" id="UP000011081">
    <property type="component" value="Unassembled WGS sequence"/>
</dbReference>
<dbReference type="InParanoid" id="L2GUL0"/>